<dbReference type="EMBL" id="GBRH01230768">
    <property type="protein sequence ID" value="JAD67127.1"/>
    <property type="molecule type" value="Transcribed_RNA"/>
</dbReference>
<proteinExistence type="predicted"/>
<reference evidence="1" key="2">
    <citation type="journal article" date="2015" name="Data Brief">
        <title>Shoot transcriptome of the giant reed, Arundo donax.</title>
        <authorList>
            <person name="Barrero R.A."/>
            <person name="Guerrero F.D."/>
            <person name="Moolhuijzen P."/>
            <person name="Goolsby J.A."/>
            <person name="Tidwell J."/>
            <person name="Bellgard S.E."/>
            <person name="Bellgard M.I."/>
        </authorList>
    </citation>
    <scope>NUCLEOTIDE SEQUENCE</scope>
    <source>
        <tissue evidence="1">Shoot tissue taken approximately 20 cm above the soil surface</tissue>
    </source>
</reference>
<name>A0A0A9C6L1_ARUDO</name>
<protein>
    <submittedName>
        <fullName evidence="1">Uncharacterized protein</fullName>
    </submittedName>
</protein>
<reference evidence="1" key="1">
    <citation type="submission" date="2014-09" db="EMBL/GenBank/DDBJ databases">
        <authorList>
            <person name="Magalhaes I.L.F."/>
            <person name="Oliveira U."/>
            <person name="Santos F.R."/>
            <person name="Vidigal T.H.D.A."/>
            <person name="Brescovit A.D."/>
            <person name="Santos A.J."/>
        </authorList>
    </citation>
    <scope>NUCLEOTIDE SEQUENCE</scope>
    <source>
        <tissue evidence="1">Shoot tissue taken approximately 20 cm above the soil surface</tissue>
    </source>
</reference>
<accession>A0A0A9C6L1</accession>
<evidence type="ECO:0000313" key="1">
    <source>
        <dbReference type="EMBL" id="JAD67127.1"/>
    </source>
</evidence>
<sequence length="35" mass="4039">MARRTKRRCRRTRTDSGCSLVSTIPVDTEGILTWD</sequence>
<organism evidence="1">
    <name type="scientific">Arundo donax</name>
    <name type="common">Giant reed</name>
    <name type="synonym">Donax arundinaceus</name>
    <dbReference type="NCBI Taxonomy" id="35708"/>
    <lineage>
        <taxon>Eukaryota</taxon>
        <taxon>Viridiplantae</taxon>
        <taxon>Streptophyta</taxon>
        <taxon>Embryophyta</taxon>
        <taxon>Tracheophyta</taxon>
        <taxon>Spermatophyta</taxon>
        <taxon>Magnoliopsida</taxon>
        <taxon>Liliopsida</taxon>
        <taxon>Poales</taxon>
        <taxon>Poaceae</taxon>
        <taxon>PACMAD clade</taxon>
        <taxon>Arundinoideae</taxon>
        <taxon>Arundineae</taxon>
        <taxon>Arundo</taxon>
    </lineage>
</organism>
<dbReference type="AlphaFoldDB" id="A0A0A9C6L1"/>